<dbReference type="Pfam" id="PF22725">
    <property type="entry name" value="GFO_IDH_MocA_C3"/>
    <property type="match status" value="1"/>
</dbReference>
<dbReference type="SUPFAM" id="SSF55347">
    <property type="entry name" value="Glyceraldehyde-3-phosphate dehydrogenase-like, C-terminal domain"/>
    <property type="match status" value="1"/>
</dbReference>
<dbReference type="GO" id="GO:0016491">
    <property type="term" value="F:oxidoreductase activity"/>
    <property type="evidence" value="ECO:0007669"/>
    <property type="project" value="UniProtKB-KW"/>
</dbReference>
<keyword evidence="1" id="KW-0560">Oxidoreductase</keyword>
<evidence type="ECO:0000256" key="1">
    <source>
        <dbReference type="ARBA" id="ARBA00023002"/>
    </source>
</evidence>
<dbReference type="InterPro" id="IPR036291">
    <property type="entry name" value="NAD(P)-bd_dom_sf"/>
</dbReference>
<evidence type="ECO:0000259" key="2">
    <source>
        <dbReference type="Pfam" id="PF22725"/>
    </source>
</evidence>
<reference evidence="3 4" key="1">
    <citation type="submission" date="2017-07" db="EMBL/GenBank/DDBJ databases">
        <title>The genome sequence of Paludifilum halophilum highlights mechanisms for microbial adaptation to high salt environemnts.</title>
        <authorList>
            <person name="Belbahri L."/>
        </authorList>
    </citation>
    <scope>NUCLEOTIDE SEQUENCE [LARGE SCALE GENOMIC DNA]</scope>
    <source>
        <strain evidence="3 4">DSM 102817</strain>
    </source>
</reference>
<feature type="domain" description="GFO/IDH/MocA-like oxidoreductase" evidence="2">
    <location>
        <begin position="157"/>
        <end position="281"/>
    </location>
</feature>
<evidence type="ECO:0000313" key="4">
    <source>
        <dbReference type="Proteomes" id="UP000215459"/>
    </source>
</evidence>
<dbReference type="InterPro" id="IPR050463">
    <property type="entry name" value="Gfo/Idh/MocA_oxidrdct_glycsds"/>
</dbReference>
<comment type="caution">
    <text evidence="3">The sequence shown here is derived from an EMBL/GenBank/DDBJ whole genome shotgun (WGS) entry which is preliminary data.</text>
</comment>
<evidence type="ECO:0000313" key="3">
    <source>
        <dbReference type="EMBL" id="OYD07161.1"/>
    </source>
</evidence>
<dbReference type="SUPFAM" id="SSF51735">
    <property type="entry name" value="NAD(P)-binding Rossmann-fold domains"/>
    <property type="match status" value="1"/>
</dbReference>
<dbReference type="RefSeq" id="WP_094264904.1">
    <property type="nucleotide sequence ID" value="NZ_NOWF01000007.1"/>
</dbReference>
<keyword evidence="4" id="KW-1185">Reference proteome</keyword>
<name>A0A235B4J3_9BACL</name>
<dbReference type="Gene3D" id="3.30.360.10">
    <property type="entry name" value="Dihydrodipicolinate Reductase, domain 2"/>
    <property type="match status" value="1"/>
</dbReference>
<dbReference type="PANTHER" id="PTHR43818:SF11">
    <property type="entry name" value="BCDNA.GH03377"/>
    <property type="match status" value="1"/>
</dbReference>
<dbReference type="PANTHER" id="PTHR43818">
    <property type="entry name" value="BCDNA.GH03377"/>
    <property type="match status" value="1"/>
</dbReference>
<sequence length="359" mass="40106">MHKSDFIEGIPLENPGPVVGPGEFSFAAIGLDHGHIYGMCRGLIEAGAELKWVYDSDEKKVDRFVETFPQAQRASSEEVILEDETIHLVAGATIPYLRCDLGIRVMNAGKHYFSAKAPFTTLQQLEKARRKTEETGLKWAVFYSERVYVESAVFAGRLIQAGAIGRVLQVLGLGPHRLQAETRPSWFFERSSYGGILCDIGSHQIEQFLYYTDARDARVVHSKVANYAHPEYPELDDFGDASLIADNGAANYFRVDWFTPDGLRTWGDGRTFILGTDGSIELRKYIDLTRDGKGEHLYLVNHEGEKHFSLKGKVGFPYFGQLISDCLHGTEKAMTQVHTFKAAELSLIAQKKAVHVTVS</sequence>
<dbReference type="InterPro" id="IPR055170">
    <property type="entry name" value="GFO_IDH_MocA-like_dom"/>
</dbReference>
<dbReference type="EMBL" id="NOWF01000007">
    <property type="protein sequence ID" value="OYD07161.1"/>
    <property type="molecule type" value="Genomic_DNA"/>
</dbReference>
<accession>A0A235B4J3</accession>
<proteinExistence type="predicted"/>
<protein>
    <submittedName>
        <fullName evidence="3">Oxidoreductase</fullName>
    </submittedName>
</protein>
<dbReference type="AlphaFoldDB" id="A0A235B4J3"/>
<dbReference type="Gene3D" id="3.40.50.720">
    <property type="entry name" value="NAD(P)-binding Rossmann-like Domain"/>
    <property type="match status" value="1"/>
</dbReference>
<dbReference type="Proteomes" id="UP000215459">
    <property type="component" value="Unassembled WGS sequence"/>
</dbReference>
<gene>
    <name evidence="3" type="ORF">CHM34_12260</name>
</gene>
<organism evidence="3 4">
    <name type="scientific">Paludifilum halophilum</name>
    <dbReference type="NCBI Taxonomy" id="1642702"/>
    <lineage>
        <taxon>Bacteria</taxon>
        <taxon>Bacillati</taxon>
        <taxon>Bacillota</taxon>
        <taxon>Bacilli</taxon>
        <taxon>Bacillales</taxon>
        <taxon>Thermoactinomycetaceae</taxon>
        <taxon>Paludifilum</taxon>
    </lineage>
</organism>